<evidence type="ECO:0008006" key="4">
    <source>
        <dbReference type="Google" id="ProtNLM"/>
    </source>
</evidence>
<dbReference type="GeneID" id="28870726"/>
<reference evidence="3" key="1">
    <citation type="journal article" date="2017" name="BMC Genomics">
        <title>Gapless genome assembly of Colletotrichum higginsianum reveals chromosome structure and association of transposable elements with secondary metabolite gene clusters.</title>
        <authorList>
            <person name="Dallery J.-F."/>
            <person name="Lapalu N."/>
            <person name="Zampounis A."/>
            <person name="Pigne S."/>
            <person name="Luyten I."/>
            <person name="Amselem J."/>
            <person name="Wittenberg A.H.J."/>
            <person name="Zhou S."/>
            <person name="de Queiroz M.V."/>
            <person name="Robin G.P."/>
            <person name="Auger A."/>
            <person name="Hainaut M."/>
            <person name="Henrissat B."/>
            <person name="Kim K.-T."/>
            <person name="Lee Y.-H."/>
            <person name="Lespinet O."/>
            <person name="Schwartz D.C."/>
            <person name="Thon M.R."/>
            <person name="O'Connell R.J."/>
        </authorList>
    </citation>
    <scope>NUCLEOTIDE SEQUENCE [LARGE SCALE GENOMIC DNA]</scope>
    <source>
        <strain evidence="3">IMI 349063</strain>
    </source>
</reference>
<comment type="caution">
    <text evidence="2">The sequence shown here is derived from an EMBL/GenBank/DDBJ whole genome shotgun (WGS) entry which is preliminary data.</text>
</comment>
<dbReference type="RefSeq" id="XP_018153460.1">
    <property type="nucleotide sequence ID" value="XM_018306619.1"/>
</dbReference>
<dbReference type="EMBL" id="LTAN01000008">
    <property type="protein sequence ID" value="OBR04942.1"/>
    <property type="molecule type" value="Genomic_DNA"/>
</dbReference>
<feature type="compositionally biased region" description="Polar residues" evidence="1">
    <location>
        <begin position="125"/>
        <end position="142"/>
    </location>
</feature>
<protein>
    <recommendedName>
        <fullName evidence="4">SET domain-containing protein</fullName>
    </recommendedName>
</protein>
<evidence type="ECO:0000256" key="1">
    <source>
        <dbReference type="SAM" id="MobiDB-lite"/>
    </source>
</evidence>
<organism evidence="2 3">
    <name type="scientific">Colletotrichum higginsianum (strain IMI 349063)</name>
    <name type="common">Crucifer anthracnose fungus</name>
    <dbReference type="NCBI Taxonomy" id="759273"/>
    <lineage>
        <taxon>Eukaryota</taxon>
        <taxon>Fungi</taxon>
        <taxon>Dikarya</taxon>
        <taxon>Ascomycota</taxon>
        <taxon>Pezizomycotina</taxon>
        <taxon>Sordariomycetes</taxon>
        <taxon>Hypocreomycetidae</taxon>
        <taxon>Glomerellales</taxon>
        <taxon>Glomerellaceae</taxon>
        <taxon>Colletotrichum</taxon>
        <taxon>Colletotrichum destructivum species complex</taxon>
    </lineage>
</organism>
<sequence>MTAEHHTLLLEFWIDVGFLAFRNHVLHFRPSDLLMYKDDNANAMFEQGTEGTVAIKATKYIEKGEIIRLACPEPYFCPCHLCDAARSQQPPELNRPLSPSSRLRTSPNGAQSDKQQTEERRPESSKTTLPSSQRPMSPSDAPNVNRKINEVRVEQRDSAQVNSAQTNPAEDEEPKNKLSRRQKVKQACKRVPKMFRFKKENPAVVEPQH</sequence>
<feature type="compositionally biased region" description="Basic residues" evidence="1">
    <location>
        <begin position="177"/>
        <end position="187"/>
    </location>
</feature>
<name>A0A1B7XYW2_COLHI</name>
<dbReference type="AlphaFoldDB" id="A0A1B7XYW2"/>
<keyword evidence="3" id="KW-1185">Reference proteome</keyword>
<feature type="compositionally biased region" description="Polar residues" evidence="1">
    <location>
        <begin position="158"/>
        <end position="168"/>
    </location>
</feature>
<feature type="compositionally biased region" description="Basic and acidic residues" evidence="1">
    <location>
        <begin position="115"/>
        <end position="124"/>
    </location>
</feature>
<gene>
    <name evidence="2" type="ORF">CH63R_11645</name>
</gene>
<evidence type="ECO:0000313" key="2">
    <source>
        <dbReference type="EMBL" id="OBR04942.1"/>
    </source>
</evidence>
<dbReference type="VEuPathDB" id="FungiDB:CH63R_11645"/>
<feature type="compositionally biased region" description="Basic and acidic residues" evidence="1">
    <location>
        <begin position="147"/>
        <end position="157"/>
    </location>
</feature>
<feature type="compositionally biased region" description="Low complexity" evidence="1">
    <location>
        <begin position="90"/>
        <end position="107"/>
    </location>
</feature>
<accession>A0A1B7XYW2</accession>
<dbReference type="KEGG" id="chig:CH63R_11645"/>
<evidence type="ECO:0000313" key="3">
    <source>
        <dbReference type="Proteomes" id="UP000092177"/>
    </source>
</evidence>
<dbReference type="Proteomes" id="UP000092177">
    <property type="component" value="Chromosome 8"/>
</dbReference>
<proteinExistence type="predicted"/>
<feature type="region of interest" description="Disordered" evidence="1">
    <location>
        <begin position="87"/>
        <end position="187"/>
    </location>
</feature>